<keyword evidence="3 4" id="KW-0663">Pyridoxal phosphate</keyword>
<dbReference type="PANTHER" id="PTHR30244:SF34">
    <property type="entry name" value="DTDP-4-AMINO-4,6-DIDEOXYGALACTOSE TRANSAMINASE"/>
    <property type="match status" value="1"/>
</dbReference>
<dbReference type="InterPro" id="IPR000653">
    <property type="entry name" value="DegT/StrS_aminotransferase"/>
</dbReference>
<keyword evidence="5" id="KW-0032">Aminotransferase</keyword>
<evidence type="ECO:0000256" key="4">
    <source>
        <dbReference type="RuleBase" id="RU004508"/>
    </source>
</evidence>
<dbReference type="SUPFAM" id="SSF53383">
    <property type="entry name" value="PLP-dependent transferases"/>
    <property type="match status" value="1"/>
</dbReference>
<keyword evidence="6" id="KW-1185">Reference proteome</keyword>
<evidence type="ECO:0000256" key="3">
    <source>
        <dbReference type="PIRSR" id="PIRSR000390-2"/>
    </source>
</evidence>
<dbReference type="GeneID" id="56588081"/>
<accession>A0A157S974</accession>
<protein>
    <submittedName>
        <fullName evidence="5">Sugar aminotransferase</fullName>
        <ecNumber evidence="5">2.6.1.87</ecNumber>
    </submittedName>
</protein>
<dbReference type="PANTHER" id="PTHR30244">
    <property type="entry name" value="TRANSAMINASE"/>
    <property type="match status" value="1"/>
</dbReference>
<dbReference type="OrthoDB" id="9804264at2"/>
<dbReference type="Gene3D" id="3.90.1150.10">
    <property type="entry name" value="Aspartate Aminotransferase, domain 1"/>
    <property type="match status" value="1"/>
</dbReference>
<keyword evidence="5" id="KW-0808">Transferase</keyword>
<evidence type="ECO:0000256" key="2">
    <source>
        <dbReference type="PIRSR" id="PIRSR000390-1"/>
    </source>
</evidence>
<evidence type="ECO:0000313" key="6">
    <source>
        <dbReference type="Proteomes" id="UP000076825"/>
    </source>
</evidence>
<reference evidence="5 6" key="1">
    <citation type="submission" date="2016-04" db="EMBL/GenBank/DDBJ databases">
        <authorList>
            <consortium name="Pathogen Informatics"/>
        </authorList>
    </citation>
    <scope>NUCLEOTIDE SEQUENCE [LARGE SCALE GENOMIC DNA]</scope>
    <source>
        <strain evidence="5 6">H044680328</strain>
    </source>
</reference>
<feature type="active site" description="Proton acceptor" evidence="2">
    <location>
        <position position="188"/>
    </location>
</feature>
<dbReference type="Pfam" id="PF01041">
    <property type="entry name" value="DegT_DnrJ_EryC1"/>
    <property type="match status" value="1"/>
</dbReference>
<sequence length="386" mass="42524">MIPYGRQEITQADIDAVVEVLKSDFLTQGPKVPQFEQSVAQHVGAKHAFAVSSATSALHIACLALGLGPGDILWTTPITFVASANCGLYCGADVDFVDIDPQTYNMSVEALQAKLEVAEREGKLPKVVVPVHLCGQPCDMEAIHALGQKYGFKIIEDASHAIGGKYKGEFVGSCRYSDITVFSFHPVKIITTAEGGMALTNDPAVADALALLRSHGITRDPALMTHEPDGGWYYQQIGLGFNYRMTELQAALGVSQMRRLDDYVASRHRLAKRYDQLLKALPVVTPWQHADGYSGLHLYVIRLRLQEIGRSHREVFDSLREQGIGVNLHYIPVHTQPYYQGLGFKPGQFPEAERYYAEAISLPMFHAMQDEQQDAVVAALRKAVLA</sequence>
<dbReference type="RefSeq" id="WP_063491520.1">
    <property type="nucleotide sequence ID" value="NZ_CP016340.1"/>
</dbReference>
<dbReference type="AlphaFoldDB" id="A0A157S974"/>
<dbReference type="GO" id="GO:0000271">
    <property type="term" value="P:polysaccharide biosynthetic process"/>
    <property type="evidence" value="ECO:0007669"/>
    <property type="project" value="TreeGrafter"/>
</dbReference>
<proteinExistence type="inferred from homology"/>
<comment type="similarity">
    <text evidence="1 4">Belongs to the DegT/DnrJ/EryC1 family.</text>
</comment>
<dbReference type="GO" id="GO:0030170">
    <property type="term" value="F:pyridoxal phosphate binding"/>
    <property type="evidence" value="ECO:0007669"/>
    <property type="project" value="TreeGrafter"/>
</dbReference>
<evidence type="ECO:0000313" key="5">
    <source>
        <dbReference type="EMBL" id="SAI66945.1"/>
    </source>
</evidence>
<dbReference type="KEGG" id="btrm:SAMEA390648700509"/>
<dbReference type="PIRSF" id="PIRSF000390">
    <property type="entry name" value="PLP_StrS"/>
    <property type="match status" value="1"/>
</dbReference>
<dbReference type="GO" id="GO:0099620">
    <property type="term" value="F:UDP-4-amino-4-deoxy-L-arabinose aminotransferase"/>
    <property type="evidence" value="ECO:0007669"/>
    <property type="project" value="UniProtKB-EC"/>
</dbReference>
<gene>
    <name evidence="5" type="primary">arnB</name>
    <name evidence="5" type="ORF">SAMEA3906487_00509</name>
</gene>
<name>A0A157S974_9BORD</name>
<dbReference type="EC" id="2.6.1.87" evidence="5"/>
<dbReference type="PATRIC" id="fig|123899.6.peg.492"/>
<organism evidence="5 6">
    <name type="scientific">Bordetella trematum</name>
    <dbReference type="NCBI Taxonomy" id="123899"/>
    <lineage>
        <taxon>Bacteria</taxon>
        <taxon>Pseudomonadati</taxon>
        <taxon>Pseudomonadota</taxon>
        <taxon>Betaproteobacteria</taxon>
        <taxon>Burkholderiales</taxon>
        <taxon>Alcaligenaceae</taxon>
        <taxon>Bordetella</taxon>
    </lineage>
</organism>
<dbReference type="InterPro" id="IPR015422">
    <property type="entry name" value="PyrdxlP-dep_Trfase_small"/>
</dbReference>
<dbReference type="InterPro" id="IPR015421">
    <property type="entry name" value="PyrdxlP-dep_Trfase_major"/>
</dbReference>
<dbReference type="EMBL" id="LT546645">
    <property type="protein sequence ID" value="SAI66945.1"/>
    <property type="molecule type" value="Genomic_DNA"/>
</dbReference>
<dbReference type="NCBIfam" id="TIGR03588">
    <property type="entry name" value="PseC"/>
    <property type="match status" value="1"/>
</dbReference>
<dbReference type="InterPro" id="IPR020026">
    <property type="entry name" value="PseC"/>
</dbReference>
<dbReference type="InterPro" id="IPR015424">
    <property type="entry name" value="PyrdxlP-dep_Trfase"/>
</dbReference>
<evidence type="ECO:0000256" key="1">
    <source>
        <dbReference type="ARBA" id="ARBA00037999"/>
    </source>
</evidence>
<dbReference type="Proteomes" id="UP000076825">
    <property type="component" value="Chromosome 1"/>
</dbReference>
<dbReference type="CDD" id="cd00616">
    <property type="entry name" value="AHBA_syn"/>
    <property type="match status" value="1"/>
</dbReference>
<dbReference type="STRING" id="123899.SAMEA3906487_00509"/>
<feature type="modified residue" description="N6-(pyridoxal phosphate)lysine" evidence="3">
    <location>
        <position position="188"/>
    </location>
</feature>
<dbReference type="Gene3D" id="3.40.640.10">
    <property type="entry name" value="Type I PLP-dependent aspartate aminotransferase-like (Major domain)"/>
    <property type="match status" value="1"/>
</dbReference>